<dbReference type="SUPFAM" id="SSF161084">
    <property type="entry name" value="MAPEG domain-like"/>
    <property type="match status" value="1"/>
</dbReference>
<gene>
    <name evidence="6" type="ORF">N7G274_004253</name>
</gene>
<keyword evidence="3 5" id="KW-1133">Transmembrane helix</keyword>
<evidence type="ECO:0000256" key="2">
    <source>
        <dbReference type="ARBA" id="ARBA00022692"/>
    </source>
</evidence>
<comment type="subcellular location">
    <subcellularLocation>
        <location evidence="1">Membrane</location>
    </subcellularLocation>
</comment>
<dbReference type="Pfam" id="PF01124">
    <property type="entry name" value="MAPEG"/>
    <property type="match status" value="1"/>
</dbReference>
<evidence type="ECO:0000256" key="3">
    <source>
        <dbReference type="ARBA" id="ARBA00022989"/>
    </source>
</evidence>
<dbReference type="PANTHER" id="PTHR35814">
    <property type="match status" value="1"/>
</dbReference>
<dbReference type="Gene3D" id="1.20.120.550">
    <property type="entry name" value="Membrane associated eicosanoid/glutathione metabolism-like domain"/>
    <property type="match status" value="1"/>
</dbReference>
<dbReference type="InterPro" id="IPR001129">
    <property type="entry name" value="Membr-assoc_MAPEG"/>
</dbReference>
<protein>
    <submittedName>
        <fullName evidence="6">Uncharacterized protein</fullName>
    </submittedName>
</protein>
<sequence length="198" mass="21348">MSTTLGVGVPVPKMLPITGTWTLPFAAYLIYLQNRIVARRLQKDKYIGDRWDSSDASTSNANPDPLLLETRAHSNFIENVPLAFILAAVAELNGANRKTLNWSLAALFVLRVAHVELGLKGENTVGWGRPIGFWGTQVFIGGGVAGWCGYLVKGYWGVLGVGGGGGMEVSEKVLKSKGRKGDLTIFGILLYTDLVRVG</sequence>
<keyword evidence="7" id="KW-1185">Reference proteome</keyword>
<evidence type="ECO:0000313" key="7">
    <source>
        <dbReference type="Proteomes" id="UP001590950"/>
    </source>
</evidence>
<proteinExistence type="predicted"/>
<dbReference type="EMBL" id="JBEFKJ010000012">
    <property type="protein sequence ID" value="KAL2043193.1"/>
    <property type="molecule type" value="Genomic_DNA"/>
</dbReference>
<name>A0ABR4AIE7_9LECA</name>
<evidence type="ECO:0000256" key="1">
    <source>
        <dbReference type="ARBA" id="ARBA00004370"/>
    </source>
</evidence>
<comment type="caution">
    <text evidence="6">The sequence shown here is derived from an EMBL/GenBank/DDBJ whole genome shotgun (WGS) entry which is preliminary data.</text>
</comment>
<keyword evidence="4 5" id="KW-0472">Membrane</keyword>
<organism evidence="6 7">
    <name type="scientific">Stereocaulon virgatum</name>
    <dbReference type="NCBI Taxonomy" id="373712"/>
    <lineage>
        <taxon>Eukaryota</taxon>
        <taxon>Fungi</taxon>
        <taxon>Dikarya</taxon>
        <taxon>Ascomycota</taxon>
        <taxon>Pezizomycotina</taxon>
        <taxon>Lecanoromycetes</taxon>
        <taxon>OSLEUM clade</taxon>
        <taxon>Lecanoromycetidae</taxon>
        <taxon>Lecanorales</taxon>
        <taxon>Lecanorineae</taxon>
        <taxon>Stereocaulaceae</taxon>
        <taxon>Stereocaulon</taxon>
    </lineage>
</organism>
<reference evidence="6 7" key="1">
    <citation type="submission" date="2024-09" db="EMBL/GenBank/DDBJ databases">
        <title>Rethinking Asexuality: The Enigmatic Case of Functional Sexual Genes in Lepraria (Stereocaulaceae).</title>
        <authorList>
            <person name="Doellman M."/>
            <person name="Sun Y."/>
            <person name="Barcenas-Pena A."/>
            <person name="Lumbsch H.T."/>
            <person name="Grewe F."/>
        </authorList>
    </citation>
    <scope>NUCLEOTIDE SEQUENCE [LARGE SCALE GENOMIC DNA]</scope>
    <source>
        <strain evidence="6 7">Mercado 3170</strain>
    </source>
</reference>
<evidence type="ECO:0000256" key="4">
    <source>
        <dbReference type="ARBA" id="ARBA00023136"/>
    </source>
</evidence>
<accession>A0ABR4AIE7</accession>
<dbReference type="Proteomes" id="UP001590950">
    <property type="component" value="Unassembled WGS sequence"/>
</dbReference>
<feature type="transmembrane region" description="Helical" evidence="5">
    <location>
        <begin position="14"/>
        <end position="32"/>
    </location>
</feature>
<dbReference type="InterPro" id="IPR023352">
    <property type="entry name" value="MAPEG-like_dom_sf"/>
</dbReference>
<evidence type="ECO:0000256" key="5">
    <source>
        <dbReference type="SAM" id="Phobius"/>
    </source>
</evidence>
<keyword evidence="2 5" id="KW-0812">Transmembrane</keyword>
<dbReference type="PANTHER" id="PTHR35814:SF1">
    <property type="entry name" value="GLUTATHIONE S-TRANSFERASE-RELATED"/>
    <property type="match status" value="1"/>
</dbReference>
<evidence type="ECO:0000313" key="6">
    <source>
        <dbReference type="EMBL" id="KAL2043193.1"/>
    </source>
</evidence>